<dbReference type="EMBL" id="ASHM01028722">
    <property type="protein sequence ID" value="PNX75231.1"/>
    <property type="molecule type" value="Genomic_DNA"/>
</dbReference>
<sequence length="140" mass="15617">MKLNLKIVIHGLHRTSSSTIAIKAVRNRVAYVGGNGSKIWLAGHSLGSCVALLAGKAMAKSGILYEVHDNKISLLTLVYLLNFYTRNDAYHRKSIAASLVKGVYVLEKDRQEHRKGPMSLAPPWWTTFHFQLIDTLVDDD</sequence>
<dbReference type="SUPFAM" id="SSF53474">
    <property type="entry name" value="alpha/beta-Hydrolases"/>
    <property type="match status" value="1"/>
</dbReference>
<dbReference type="ExpressionAtlas" id="A0A2K3L9L7">
    <property type="expression patterns" value="baseline"/>
</dbReference>
<dbReference type="AlphaFoldDB" id="A0A2K3L9L7"/>
<dbReference type="PANTHER" id="PTHR31479:SF2">
    <property type="entry name" value="ALPHA_BETA-HYDROLASES SUPERFAMILY PROTEIN"/>
    <property type="match status" value="1"/>
</dbReference>
<dbReference type="Proteomes" id="UP000236291">
    <property type="component" value="Unassembled WGS sequence"/>
</dbReference>
<evidence type="ECO:0000313" key="2">
    <source>
        <dbReference type="Proteomes" id="UP000236291"/>
    </source>
</evidence>
<evidence type="ECO:0000313" key="1">
    <source>
        <dbReference type="EMBL" id="PNX75231.1"/>
    </source>
</evidence>
<organism evidence="1 2">
    <name type="scientific">Trifolium pratense</name>
    <name type="common">Red clover</name>
    <dbReference type="NCBI Taxonomy" id="57577"/>
    <lineage>
        <taxon>Eukaryota</taxon>
        <taxon>Viridiplantae</taxon>
        <taxon>Streptophyta</taxon>
        <taxon>Embryophyta</taxon>
        <taxon>Tracheophyta</taxon>
        <taxon>Spermatophyta</taxon>
        <taxon>Magnoliopsida</taxon>
        <taxon>eudicotyledons</taxon>
        <taxon>Gunneridae</taxon>
        <taxon>Pentapetalae</taxon>
        <taxon>rosids</taxon>
        <taxon>fabids</taxon>
        <taxon>Fabales</taxon>
        <taxon>Fabaceae</taxon>
        <taxon>Papilionoideae</taxon>
        <taxon>50 kb inversion clade</taxon>
        <taxon>NPAAA clade</taxon>
        <taxon>Hologalegina</taxon>
        <taxon>IRL clade</taxon>
        <taxon>Trifolieae</taxon>
        <taxon>Trifolium</taxon>
    </lineage>
</organism>
<name>A0A2K3L9L7_TRIPR</name>
<dbReference type="PANTHER" id="PTHR31479">
    <property type="entry name" value="ALPHA/BETA-HYDROLASES SUPERFAMILY PROTEIN"/>
    <property type="match status" value="1"/>
</dbReference>
<accession>A0A2K3L9L7</accession>
<feature type="non-terminal residue" evidence="1">
    <location>
        <position position="140"/>
    </location>
</feature>
<gene>
    <name evidence="1" type="ORF">L195_g031164</name>
</gene>
<proteinExistence type="predicted"/>
<reference evidence="1 2" key="1">
    <citation type="journal article" date="2014" name="Am. J. Bot.">
        <title>Genome assembly and annotation for red clover (Trifolium pratense; Fabaceae).</title>
        <authorList>
            <person name="Istvanek J."/>
            <person name="Jaros M."/>
            <person name="Krenek A."/>
            <person name="Repkova J."/>
        </authorList>
    </citation>
    <scope>NUCLEOTIDE SEQUENCE [LARGE SCALE GENOMIC DNA]</scope>
    <source>
        <strain evidence="2">cv. Tatra</strain>
        <tissue evidence="1">Young leaves</tissue>
    </source>
</reference>
<dbReference type="InterPro" id="IPR029058">
    <property type="entry name" value="AB_hydrolase_fold"/>
</dbReference>
<comment type="caution">
    <text evidence="1">The sequence shown here is derived from an EMBL/GenBank/DDBJ whole genome shotgun (WGS) entry which is preliminary data.</text>
</comment>
<protein>
    <submittedName>
        <fullName evidence="1">GDSL esterase/lipase</fullName>
    </submittedName>
</protein>
<reference evidence="1 2" key="2">
    <citation type="journal article" date="2017" name="Front. Plant Sci.">
        <title>Gene Classification and Mining of Molecular Markers Useful in Red Clover (Trifolium pratense) Breeding.</title>
        <authorList>
            <person name="Istvanek J."/>
            <person name="Dluhosova J."/>
            <person name="Dluhos P."/>
            <person name="Patkova L."/>
            <person name="Nedelnik J."/>
            <person name="Repkova J."/>
        </authorList>
    </citation>
    <scope>NUCLEOTIDE SEQUENCE [LARGE SCALE GENOMIC DNA]</scope>
    <source>
        <strain evidence="2">cv. Tatra</strain>
        <tissue evidence="1">Young leaves</tissue>
    </source>
</reference>
<dbReference type="STRING" id="57577.A0A2K3L9L7"/>